<name>A0AAV5UAB5_9BILA</name>
<dbReference type="EMBL" id="BTSX01000006">
    <property type="protein sequence ID" value="GMT03312.1"/>
    <property type="molecule type" value="Genomic_DNA"/>
</dbReference>
<evidence type="ECO:0000313" key="2">
    <source>
        <dbReference type="EMBL" id="GMT03312.1"/>
    </source>
</evidence>
<organism evidence="2 3">
    <name type="scientific">Pristionchus entomophagus</name>
    <dbReference type="NCBI Taxonomy" id="358040"/>
    <lineage>
        <taxon>Eukaryota</taxon>
        <taxon>Metazoa</taxon>
        <taxon>Ecdysozoa</taxon>
        <taxon>Nematoda</taxon>
        <taxon>Chromadorea</taxon>
        <taxon>Rhabditida</taxon>
        <taxon>Rhabditina</taxon>
        <taxon>Diplogasteromorpha</taxon>
        <taxon>Diplogasteroidea</taxon>
        <taxon>Neodiplogasteridae</taxon>
        <taxon>Pristionchus</taxon>
    </lineage>
</organism>
<feature type="compositionally biased region" description="Polar residues" evidence="1">
    <location>
        <begin position="30"/>
        <end position="46"/>
    </location>
</feature>
<reference evidence="2" key="1">
    <citation type="submission" date="2023-10" db="EMBL/GenBank/DDBJ databases">
        <title>Genome assembly of Pristionchus species.</title>
        <authorList>
            <person name="Yoshida K."/>
            <person name="Sommer R.J."/>
        </authorList>
    </citation>
    <scope>NUCLEOTIDE SEQUENCE</scope>
    <source>
        <strain evidence="2">RS0144</strain>
    </source>
</reference>
<evidence type="ECO:0000256" key="1">
    <source>
        <dbReference type="SAM" id="MobiDB-lite"/>
    </source>
</evidence>
<feature type="region of interest" description="Disordered" evidence="1">
    <location>
        <begin position="1"/>
        <end position="100"/>
    </location>
</feature>
<evidence type="ECO:0000313" key="3">
    <source>
        <dbReference type="Proteomes" id="UP001432027"/>
    </source>
</evidence>
<dbReference type="AlphaFoldDB" id="A0AAV5UAB5"/>
<feature type="compositionally biased region" description="Polar residues" evidence="1">
    <location>
        <begin position="1"/>
        <end position="19"/>
    </location>
</feature>
<sequence length="331" mass="36698">TASEIPTTERGTYTQPTGDSSTLSSESSSQGTPEITTDSLVTQTTVDEGLTTTEVPVEPTTASTMSQVTTTDDPGPSLRSSDDTRETEEVTESTTEEPLTTMKPPMTILFINDFSKDFVGDEDATKELPPHILRLESYGKCPGGSYSNAGNEFNFTVDIINDIRSDVDMKIMFYEYRGEDSPDIYTSFYTRDDFASQATGIMRDACFDDHKQSNFTSFGEQLTFVNADVLVWMSAAENEVSTNMPDITANYTRVIGVGLNGADFSTAYPSSFVEIYQNGFGKTKAHIVACMIEALWDDIDSEDLMQCDQWSTTQSSNSRRLNIRPYRHRKS</sequence>
<feature type="non-terminal residue" evidence="2">
    <location>
        <position position="1"/>
    </location>
</feature>
<keyword evidence="3" id="KW-1185">Reference proteome</keyword>
<feature type="compositionally biased region" description="Low complexity" evidence="1">
    <location>
        <begin position="51"/>
        <end position="71"/>
    </location>
</feature>
<feature type="compositionally biased region" description="Low complexity" evidence="1">
    <location>
        <begin position="20"/>
        <end position="29"/>
    </location>
</feature>
<comment type="caution">
    <text evidence="2">The sequence shown here is derived from an EMBL/GenBank/DDBJ whole genome shotgun (WGS) entry which is preliminary data.</text>
</comment>
<dbReference type="Proteomes" id="UP001432027">
    <property type="component" value="Unassembled WGS sequence"/>
</dbReference>
<accession>A0AAV5UAB5</accession>
<gene>
    <name evidence="2" type="ORF">PENTCL1PPCAC_25486</name>
</gene>
<protein>
    <submittedName>
        <fullName evidence="2">Uncharacterized protein</fullName>
    </submittedName>
</protein>
<proteinExistence type="predicted"/>